<organism evidence="2">
    <name type="scientific">Arundo donax</name>
    <name type="common">Giant reed</name>
    <name type="synonym">Donax arundinaceus</name>
    <dbReference type="NCBI Taxonomy" id="35708"/>
    <lineage>
        <taxon>Eukaryota</taxon>
        <taxon>Viridiplantae</taxon>
        <taxon>Streptophyta</taxon>
        <taxon>Embryophyta</taxon>
        <taxon>Tracheophyta</taxon>
        <taxon>Spermatophyta</taxon>
        <taxon>Magnoliopsida</taxon>
        <taxon>Liliopsida</taxon>
        <taxon>Poales</taxon>
        <taxon>Poaceae</taxon>
        <taxon>PACMAD clade</taxon>
        <taxon>Arundinoideae</taxon>
        <taxon>Arundineae</taxon>
        <taxon>Arundo</taxon>
    </lineage>
</organism>
<sequence length="42" mass="4672">MEEEKGHAPTPRPSGESGAAARTCRRRWCRSCSASARSRRIL</sequence>
<proteinExistence type="predicted"/>
<reference evidence="2" key="1">
    <citation type="submission" date="2014-09" db="EMBL/GenBank/DDBJ databases">
        <authorList>
            <person name="Magalhaes I.L.F."/>
            <person name="Oliveira U."/>
            <person name="Santos F.R."/>
            <person name="Vidigal T.H.D.A."/>
            <person name="Brescovit A.D."/>
            <person name="Santos A.J."/>
        </authorList>
    </citation>
    <scope>NUCLEOTIDE SEQUENCE</scope>
    <source>
        <tissue evidence="2">Shoot tissue taken approximately 20 cm above the soil surface</tissue>
    </source>
</reference>
<dbReference type="EMBL" id="GBRH01216302">
    <property type="protein sequence ID" value="JAD81593.1"/>
    <property type="molecule type" value="Transcribed_RNA"/>
</dbReference>
<evidence type="ECO:0000313" key="2">
    <source>
        <dbReference type="EMBL" id="JAD81593.1"/>
    </source>
</evidence>
<dbReference type="AlphaFoldDB" id="A0A0A9D4L1"/>
<reference evidence="2" key="2">
    <citation type="journal article" date="2015" name="Data Brief">
        <title>Shoot transcriptome of the giant reed, Arundo donax.</title>
        <authorList>
            <person name="Barrero R.A."/>
            <person name="Guerrero F.D."/>
            <person name="Moolhuijzen P."/>
            <person name="Goolsby J.A."/>
            <person name="Tidwell J."/>
            <person name="Bellgard S.E."/>
            <person name="Bellgard M.I."/>
        </authorList>
    </citation>
    <scope>NUCLEOTIDE SEQUENCE</scope>
    <source>
        <tissue evidence="2">Shoot tissue taken approximately 20 cm above the soil surface</tissue>
    </source>
</reference>
<evidence type="ECO:0000256" key="1">
    <source>
        <dbReference type="SAM" id="MobiDB-lite"/>
    </source>
</evidence>
<feature type="region of interest" description="Disordered" evidence="1">
    <location>
        <begin position="1"/>
        <end position="25"/>
    </location>
</feature>
<protein>
    <submittedName>
        <fullName evidence="2">Uncharacterized protein</fullName>
    </submittedName>
</protein>
<name>A0A0A9D4L1_ARUDO</name>
<accession>A0A0A9D4L1</accession>